<gene>
    <name evidence="1" type="ORF">Salat_0031100</name>
</gene>
<name>A0AAE1YVN7_9LAMI</name>
<dbReference type="Proteomes" id="UP001293254">
    <property type="component" value="Unassembled WGS sequence"/>
</dbReference>
<reference evidence="1" key="2">
    <citation type="journal article" date="2024" name="Plant">
        <title>Genomic evolution and insights into agronomic trait innovations of Sesamum species.</title>
        <authorList>
            <person name="Miao H."/>
            <person name="Wang L."/>
            <person name="Qu L."/>
            <person name="Liu H."/>
            <person name="Sun Y."/>
            <person name="Le M."/>
            <person name="Wang Q."/>
            <person name="Wei S."/>
            <person name="Zheng Y."/>
            <person name="Lin W."/>
            <person name="Duan Y."/>
            <person name="Cao H."/>
            <person name="Xiong S."/>
            <person name="Wang X."/>
            <person name="Wei L."/>
            <person name="Li C."/>
            <person name="Ma Q."/>
            <person name="Ju M."/>
            <person name="Zhao R."/>
            <person name="Li G."/>
            <person name="Mu C."/>
            <person name="Tian Q."/>
            <person name="Mei H."/>
            <person name="Zhang T."/>
            <person name="Gao T."/>
            <person name="Zhang H."/>
        </authorList>
    </citation>
    <scope>NUCLEOTIDE SEQUENCE</scope>
    <source>
        <strain evidence="1">3651</strain>
    </source>
</reference>
<sequence length="154" mass="17054">MRRNRGARKSRRIQVIGRKSGSPAAVPTRREGRRLTRCALERIGSHRKFVGGSGSEGKRVTLCQTPFPCVVNRMGGVLCGAEVAILVKSPAEIRGRNSGSTRPFEVMELHELEEVLVLITFVQDWQLISSRIKILTEAEVDADERLKVETGDDG</sequence>
<protein>
    <submittedName>
        <fullName evidence="1">Uncharacterized protein</fullName>
    </submittedName>
</protein>
<dbReference type="AlphaFoldDB" id="A0AAE1YVN7"/>
<keyword evidence="2" id="KW-1185">Reference proteome</keyword>
<evidence type="ECO:0000313" key="1">
    <source>
        <dbReference type="EMBL" id="KAK4436972.1"/>
    </source>
</evidence>
<reference evidence="1" key="1">
    <citation type="submission" date="2020-06" db="EMBL/GenBank/DDBJ databases">
        <authorList>
            <person name="Li T."/>
            <person name="Hu X."/>
            <person name="Zhang T."/>
            <person name="Song X."/>
            <person name="Zhang H."/>
            <person name="Dai N."/>
            <person name="Sheng W."/>
            <person name="Hou X."/>
            <person name="Wei L."/>
        </authorList>
    </citation>
    <scope>NUCLEOTIDE SEQUENCE</scope>
    <source>
        <strain evidence="1">3651</strain>
        <tissue evidence="1">Leaf</tissue>
    </source>
</reference>
<accession>A0AAE1YVN7</accession>
<organism evidence="1 2">
    <name type="scientific">Sesamum alatum</name>
    <dbReference type="NCBI Taxonomy" id="300844"/>
    <lineage>
        <taxon>Eukaryota</taxon>
        <taxon>Viridiplantae</taxon>
        <taxon>Streptophyta</taxon>
        <taxon>Embryophyta</taxon>
        <taxon>Tracheophyta</taxon>
        <taxon>Spermatophyta</taxon>
        <taxon>Magnoliopsida</taxon>
        <taxon>eudicotyledons</taxon>
        <taxon>Gunneridae</taxon>
        <taxon>Pentapetalae</taxon>
        <taxon>asterids</taxon>
        <taxon>lamiids</taxon>
        <taxon>Lamiales</taxon>
        <taxon>Pedaliaceae</taxon>
        <taxon>Sesamum</taxon>
    </lineage>
</organism>
<comment type="caution">
    <text evidence="1">The sequence shown here is derived from an EMBL/GenBank/DDBJ whole genome shotgun (WGS) entry which is preliminary data.</text>
</comment>
<proteinExistence type="predicted"/>
<evidence type="ECO:0000313" key="2">
    <source>
        <dbReference type="Proteomes" id="UP001293254"/>
    </source>
</evidence>
<dbReference type="EMBL" id="JACGWO010000001">
    <property type="protein sequence ID" value="KAK4436972.1"/>
    <property type="molecule type" value="Genomic_DNA"/>
</dbReference>